<protein>
    <recommendedName>
        <fullName evidence="3">F-box domain-containing protein</fullName>
    </recommendedName>
</protein>
<proteinExistence type="predicted"/>
<evidence type="ECO:0000313" key="2">
    <source>
        <dbReference type="Proteomes" id="UP000215127"/>
    </source>
</evidence>
<keyword evidence="2" id="KW-1185">Reference proteome</keyword>
<gene>
    <name evidence="1" type="ORF">ZT3D7_G3670</name>
</gene>
<organism evidence="1 2">
    <name type="scientific">Zymoseptoria tritici (strain ST99CH_3D7)</name>
    <dbReference type="NCBI Taxonomy" id="1276538"/>
    <lineage>
        <taxon>Eukaryota</taxon>
        <taxon>Fungi</taxon>
        <taxon>Dikarya</taxon>
        <taxon>Ascomycota</taxon>
        <taxon>Pezizomycotina</taxon>
        <taxon>Dothideomycetes</taxon>
        <taxon>Dothideomycetidae</taxon>
        <taxon>Mycosphaerellales</taxon>
        <taxon>Mycosphaerellaceae</taxon>
        <taxon>Zymoseptoria</taxon>
    </lineage>
</organism>
<accession>A0A1X7RMR6</accession>
<dbReference type="EMBL" id="LT853694">
    <property type="protein sequence ID" value="SMQ48520.1"/>
    <property type="molecule type" value="Genomic_DNA"/>
</dbReference>
<dbReference type="AlphaFoldDB" id="A0A1X7RMR6"/>
<name>A0A1X7RMR6_ZYMT9</name>
<reference evidence="1 2" key="1">
    <citation type="submission" date="2016-06" db="EMBL/GenBank/DDBJ databases">
        <authorList>
            <person name="Kjaerup R.B."/>
            <person name="Dalgaard T.S."/>
            <person name="Juul-Madsen H.R."/>
        </authorList>
    </citation>
    <scope>NUCLEOTIDE SEQUENCE [LARGE SCALE GENOMIC DNA]</scope>
</reference>
<evidence type="ECO:0000313" key="1">
    <source>
        <dbReference type="EMBL" id="SMQ48520.1"/>
    </source>
</evidence>
<sequence>MGNRKDSLISLLSRRKFSTSLPCPAAMSAASSTNFFSLPAELRNEVYLLATQGLALTLRTITDKNQKKSSTNRPGSAAQARPVPSLLLVSRQCRNEVLPIMLSTASIDVRVSEFDFKDVIRLEGSLYATELKALRTSESLWITLTVKKRDGKRLDERLRRWATHRSSGLSRLPWQYRAAAPGTATLQGGNAHVTSRRDYYTIVERPLKLNRKHENSSVRLAIAT</sequence>
<evidence type="ECO:0008006" key="3">
    <source>
        <dbReference type="Google" id="ProtNLM"/>
    </source>
</evidence>
<dbReference type="Proteomes" id="UP000215127">
    <property type="component" value="Chromosome 3"/>
</dbReference>